<sequence>MFYKSSFNLYTENLIAGLEKYGNKKLINNSDALKTLNNSNCSHIKALALVIDDKTGKILVHQSQNKKGYSLPITTIKDKNEFETLWKPCLKNLKDNYGIVAQIGDGLGTVFSMKRTGNKKINIDPIIGNDNKSIEPIVKTENPLNEYHIFELQNHQQITKSKSVWKDFETVFVDLLKWKKYEQVEALLRSHYVSSNVTIKNALSKLNYIQINNKKPLDADYMYSSLQKHSINVFASHIIKQKVGTENYILLASKSKANFSINKNKSVWTFPQFPVKLINYPNIHDTTMHYLGDVLGFKNSMLLAKVLFSSKIEEKSSFYDDNLVIFNKDKNNTTFLNWDFTKIMNFFQFDFRYYTNNVLRVTFDKNSTNETNPFNEEKDYMTNDLLPINHHDSIFVENYYFDSSVFVKSNKKHLLNPINKNGLNYNWVSLKDASYHFKDTGNKLEEILLRNYMSRTYSKKRRDKIFSQQEQKQ</sequence>
<reference evidence="2" key="1">
    <citation type="journal article" date="2016" name="Proc. Natl. Acad. Sci. U.S.A.">
        <title>Comparative genomics of biotechnologically important yeasts.</title>
        <authorList>
            <person name="Riley R."/>
            <person name="Haridas S."/>
            <person name="Wolfe K.H."/>
            <person name="Lopes M.R."/>
            <person name="Hittinger C.T."/>
            <person name="Goeker M."/>
            <person name="Salamov A.A."/>
            <person name="Wisecaver J.H."/>
            <person name="Long T.M."/>
            <person name="Calvey C.H."/>
            <person name="Aerts A.L."/>
            <person name="Barry K.W."/>
            <person name="Choi C."/>
            <person name="Clum A."/>
            <person name="Coughlan A.Y."/>
            <person name="Deshpande S."/>
            <person name="Douglass A.P."/>
            <person name="Hanson S.J."/>
            <person name="Klenk H.-P."/>
            <person name="LaButti K.M."/>
            <person name="Lapidus A."/>
            <person name="Lindquist E.A."/>
            <person name="Lipzen A.M."/>
            <person name="Meier-Kolthoff J.P."/>
            <person name="Ohm R.A."/>
            <person name="Otillar R.P."/>
            <person name="Pangilinan J.L."/>
            <person name="Peng Y."/>
            <person name="Rokas A."/>
            <person name="Rosa C.A."/>
            <person name="Scheuner C."/>
            <person name="Sibirny A.A."/>
            <person name="Slot J.C."/>
            <person name="Stielow J.B."/>
            <person name="Sun H."/>
            <person name="Kurtzman C.P."/>
            <person name="Blackwell M."/>
            <person name="Grigoriev I.V."/>
            <person name="Jeffries T.W."/>
        </authorList>
    </citation>
    <scope>NUCLEOTIDE SEQUENCE [LARGE SCALE GENOMIC DNA]</scope>
    <source>
        <strain evidence="2">NRRL Y-1626</strain>
    </source>
</reference>
<comment type="caution">
    <text evidence="1">The sequence shown here is derived from an EMBL/GenBank/DDBJ whole genome shotgun (WGS) entry which is preliminary data.</text>
</comment>
<proteinExistence type="predicted"/>
<evidence type="ECO:0000313" key="1">
    <source>
        <dbReference type="EMBL" id="OBA26292.1"/>
    </source>
</evidence>
<accession>A0A1B7TC22</accession>
<keyword evidence="2" id="KW-1185">Reference proteome</keyword>
<protein>
    <submittedName>
        <fullName evidence="1">Uncharacterized protein</fullName>
    </submittedName>
</protein>
<dbReference type="Proteomes" id="UP000092321">
    <property type="component" value="Unassembled WGS sequence"/>
</dbReference>
<dbReference type="EMBL" id="LXPE01000020">
    <property type="protein sequence ID" value="OBA26292.1"/>
    <property type="molecule type" value="Genomic_DNA"/>
</dbReference>
<name>A0A1B7TC22_9ASCO</name>
<evidence type="ECO:0000313" key="2">
    <source>
        <dbReference type="Proteomes" id="UP000092321"/>
    </source>
</evidence>
<dbReference type="AlphaFoldDB" id="A0A1B7TC22"/>
<organism evidence="1 2">
    <name type="scientific">Hanseniaspora valbyensis NRRL Y-1626</name>
    <dbReference type="NCBI Taxonomy" id="766949"/>
    <lineage>
        <taxon>Eukaryota</taxon>
        <taxon>Fungi</taxon>
        <taxon>Dikarya</taxon>
        <taxon>Ascomycota</taxon>
        <taxon>Saccharomycotina</taxon>
        <taxon>Saccharomycetes</taxon>
        <taxon>Saccharomycodales</taxon>
        <taxon>Saccharomycodaceae</taxon>
        <taxon>Hanseniaspora</taxon>
    </lineage>
</organism>
<gene>
    <name evidence="1" type="ORF">HANVADRAFT_86127</name>
</gene>